<feature type="region of interest" description="Disordered" evidence="1">
    <location>
        <begin position="82"/>
        <end position="108"/>
    </location>
</feature>
<evidence type="ECO:0000313" key="4">
    <source>
        <dbReference type="Proteomes" id="UP000235388"/>
    </source>
</evidence>
<dbReference type="InterPro" id="IPR051412">
    <property type="entry name" value="Formin_Homology_Diaphanous_sf"/>
</dbReference>
<dbReference type="EMBL" id="PGCJ01000055">
    <property type="protein sequence ID" value="PLW53858.1"/>
    <property type="molecule type" value="Genomic_DNA"/>
</dbReference>
<reference evidence="2 4" key="1">
    <citation type="submission" date="2017-11" db="EMBL/GenBank/DDBJ databases">
        <title>De novo assembly and phasing of dikaryotic genomes from two isolates of Puccinia coronata f. sp. avenae, the causal agent of oat crown rust.</title>
        <authorList>
            <person name="Miller M.E."/>
            <person name="Zhang Y."/>
            <person name="Omidvar V."/>
            <person name="Sperschneider J."/>
            <person name="Schwessinger B."/>
            <person name="Raley C."/>
            <person name="Palmer J.M."/>
            <person name="Garnica D."/>
            <person name="Upadhyaya N."/>
            <person name="Rathjen J."/>
            <person name="Taylor J.M."/>
            <person name="Park R.F."/>
            <person name="Dodds P.N."/>
            <person name="Hirsch C.D."/>
            <person name="Kianian S.F."/>
            <person name="Figueroa M."/>
        </authorList>
    </citation>
    <scope>NUCLEOTIDE SEQUENCE [LARGE SCALE GENOMIC DNA]</scope>
    <source>
        <strain evidence="2">12NC29</strain>
    </source>
</reference>
<dbReference type="EMBL" id="PGCJ01000400">
    <property type="protein sequence ID" value="PLW29735.1"/>
    <property type="molecule type" value="Genomic_DNA"/>
</dbReference>
<evidence type="ECO:0000313" key="2">
    <source>
        <dbReference type="EMBL" id="PLW29735.1"/>
    </source>
</evidence>
<name>A0A2N5TW56_9BASI</name>
<dbReference type="STRING" id="200324.A0A2N5TW56"/>
<comment type="caution">
    <text evidence="2">The sequence shown here is derived from an EMBL/GenBank/DDBJ whole genome shotgun (WGS) entry which is preliminary data.</text>
</comment>
<dbReference type="Proteomes" id="UP000235388">
    <property type="component" value="Unassembled WGS sequence"/>
</dbReference>
<dbReference type="AlphaFoldDB" id="A0A2N5TW56"/>
<protein>
    <submittedName>
        <fullName evidence="2">Uncharacterized protein</fullName>
    </submittedName>
</protein>
<dbReference type="GO" id="GO:0030041">
    <property type="term" value="P:actin filament polymerization"/>
    <property type="evidence" value="ECO:0007669"/>
    <property type="project" value="TreeGrafter"/>
</dbReference>
<dbReference type="PANTHER" id="PTHR45691">
    <property type="entry name" value="PROTEIN DIAPHANOUS"/>
    <property type="match status" value="1"/>
</dbReference>
<organism evidence="2 4">
    <name type="scientific">Puccinia coronata f. sp. avenae</name>
    <dbReference type="NCBI Taxonomy" id="200324"/>
    <lineage>
        <taxon>Eukaryota</taxon>
        <taxon>Fungi</taxon>
        <taxon>Dikarya</taxon>
        <taxon>Basidiomycota</taxon>
        <taxon>Pucciniomycotina</taxon>
        <taxon>Pucciniomycetes</taxon>
        <taxon>Pucciniales</taxon>
        <taxon>Pucciniaceae</taxon>
        <taxon>Puccinia</taxon>
    </lineage>
</organism>
<proteinExistence type="predicted"/>
<sequence length="466" mass="50480">MDGTSYPFGSNQSHAFQFSQQSYSQAPIPHQLSSDEYIHHQGYTNNQGSYHNHVALLDSTHIHSQGECSHYETHLPYSATSRCGSQVNGPPSYLPAPDDYSMGPPPQHLQQISTILRADAMGCNEIALQGMVLDNSENSQPPLSANGRPLPSANGPPPPQCQANGPPLYQLAPDNDSMGPPPQHLQKRHTTLRADPLGCNETASQGMALDNSVNGPSTSSTNGPPPPSANGPPPPSAHGPPPPSANGPPRPSANGPPPPIANGPPPPSANGNTVLRADPVEVIPTLPPPPKIPAKSSKGSQDFRLSAQEMSAYEKLSSQTLRNLQSTHIMYRKLTEDVKQAAEDLYLEYHRKILLLSLEYSRPAVAIARYLGQGRMRRTNQWNDYVANSEAAQEEFDRTEIELSERNKSVAAGYHRNKNPTANAAPLPAESDDTPVVFIRKKKLPSQTKMMADVETWKLSVQRQAS</sequence>
<feature type="region of interest" description="Disordered" evidence="1">
    <location>
        <begin position="135"/>
        <end position="274"/>
    </location>
</feature>
<dbReference type="PANTHER" id="PTHR45691:SF6">
    <property type="entry name" value="PROTEIN DIAPHANOUS"/>
    <property type="match status" value="1"/>
</dbReference>
<gene>
    <name evidence="3" type="ORF">PCANC_09187</name>
    <name evidence="2" type="ORF">PCANC_20874</name>
</gene>
<dbReference type="GO" id="GO:0005884">
    <property type="term" value="C:actin filament"/>
    <property type="evidence" value="ECO:0007669"/>
    <property type="project" value="TreeGrafter"/>
</dbReference>
<keyword evidence="4" id="KW-1185">Reference proteome</keyword>
<accession>A0A2N5TW56</accession>
<feature type="compositionally biased region" description="Pro residues" evidence="1">
    <location>
        <begin position="223"/>
        <end position="268"/>
    </location>
</feature>
<evidence type="ECO:0000256" key="1">
    <source>
        <dbReference type="SAM" id="MobiDB-lite"/>
    </source>
</evidence>
<evidence type="ECO:0000313" key="3">
    <source>
        <dbReference type="EMBL" id="PLW53858.1"/>
    </source>
</evidence>